<dbReference type="Pfam" id="PF11987">
    <property type="entry name" value="IF-2"/>
    <property type="match status" value="1"/>
</dbReference>
<dbReference type="InterPro" id="IPR015760">
    <property type="entry name" value="TIF_IF2"/>
</dbReference>
<proteinExistence type="inferred from homology"/>
<dbReference type="FunFam" id="3.40.50.10050:FF:000001">
    <property type="entry name" value="Translation initiation factor IF-2"/>
    <property type="match status" value="1"/>
</dbReference>
<dbReference type="InterPro" id="IPR005225">
    <property type="entry name" value="Small_GTP-bd"/>
</dbReference>
<dbReference type="Gene3D" id="3.40.50.300">
    <property type="entry name" value="P-loop containing nucleotide triphosphate hydrolases"/>
    <property type="match status" value="1"/>
</dbReference>
<evidence type="ECO:0000256" key="8">
    <source>
        <dbReference type="HAMAP-Rule" id="MF_00100"/>
    </source>
</evidence>
<dbReference type="NCBIfam" id="TIGR00487">
    <property type="entry name" value="IF-2"/>
    <property type="match status" value="1"/>
</dbReference>
<dbReference type="GO" id="GO:0003924">
    <property type="term" value="F:GTPase activity"/>
    <property type="evidence" value="ECO:0007669"/>
    <property type="project" value="UniProtKB-UniRule"/>
</dbReference>
<keyword evidence="6 8" id="KW-0342">GTP-binding</keyword>
<dbReference type="GO" id="GO:0003743">
    <property type="term" value="F:translation initiation factor activity"/>
    <property type="evidence" value="ECO:0007669"/>
    <property type="project" value="UniProtKB-UniRule"/>
</dbReference>
<dbReference type="FunFam" id="2.40.30.10:FF:000054">
    <property type="entry name" value="Translation initiation factor IF-2"/>
    <property type="match status" value="1"/>
</dbReference>
<comment type="function">
    <text evidence="7 8 9">One of the essential components for the initiation of protein synthesis. Protects formylmethionyl-tRNA from spontaneous hydrolysis and promotes its binding to the 30S ribosomal subunits. Also involved in the hydrolysis of GTP during the formation of the 70S ribosomal complex.</text>
</comment>
<dbReference type="STRING" id="43775.SAMN04489760_101155"/>
<feature type="region of interest" description="Disordered" evidence="10">
    <location>
        <begin position="81"/>
        <end position="176"/>
    </location>
</feature>
<dbReference type="RefSeq" id="WP_093881869.1">
    <property type="nucleotide sequence ID" value="NZ_FOBS01000001.1"/>
</dbReference>
<keyword evidence="8" id="KW-0963">Cytoplasm</keyword>
<dbReference type="InterPro" id="IPR023115">
    <property type="entry name" value="TIF_IF2_dom3"/>
</dbReference>
<feature type="binding site" evidence="8">
    <location>
        <begin position="476"/>
        <end position="480"/>
    </location>
    <ligand>
        <name>GTP</name>
        <dbReference type="ChEBI" id="CHEBI:37565"/>
    </ligand>
</feature>
<dbReference type="GO" id="GO:0005525">
    <property type="term" value="F:GTP binding"/>
    <property type="evidence" value="ECO:0007669"/>
    <property type="project" value="UniProtKB-KW"/>
</dbReference>
<feature type="compositionally biased region" description="Basic and acidic residues" evidence="10">
    <location>
        <begin position="150"/>
        <end position="176"/>
    </location>
</feature>
<dbReference type="PROSITE" id="PS01176">
    <property type="entry name" value="IF2"/>
    <property type="match status" value="1"/>
</dbReference>
<dbReference type="Proteomes" id="UP000198744">
    <property type="component" value="Unassembled WGS sequence"/>
</dbReference>
<dbReference type="InterPro" id="IPR000178">
    <property type="entry name" value="TF_IF2_bacterial-like"/>
</dbReference>
<feature type="region of interest" description="Disordered" evidence="10">
    <location>
        <begin position="198"/>
        <end position="282"/>
    </location>
</feature>
<dbReference type="Gene3D" id="2.40.30.10">
    <property type="entry name" value="Translation factors"/>
    <property type="match status" value="2"/>
</dbReference>
<dbReference type="CDD" id="cd03702">
    <property type="entry name" value="IF2_mtIF2_II"/>
    <property type="match status" value="1"/>
</dbReference>
<dbReference type="InterPro" id="IPR009000">
    <property type="entry name" value="Transl_B-barrel_sf"/>
</dbReference>
<dbReference type="CDD" id="cd01887">
    <property type="entry name" value="IF2_eIF5B"/>
    <property type="match status" value="1"/>
</dbReference>
<evidence type="ECO:0000256" key="3">
    <source>
        <dbReference type="ARBA" id="ARBA00022540"/>
    </source>
</evidence>
<dbReference type="Gene3D" id="1.10.10.2480">
    <property type="match status" value="1"/>
</dbReference>
<organism evidence="12 13">
    <name type="scientific">Syntrophus gentianae</name>
    <dbReference type="NCBI Taxonomy" id="43775"/>
    <lineage>
        <taxon>Bacteria</taxon>
        <taxon>Pseudomonadati</taxon>
        <taxon>Thermodesulfobacteriota</taxon>
        <taxon>Syntrophia</taxon>
        <taxon>Syntrophales</taxon>
        <taxon>Syntrophaceae</taxon>
        <taxon>Syntrophus</taxon>
    </lineage>
</organism>
<keyword evidence="13" id="KW-1185">Reference proteome</keyword>
<dbReference type="InterPro" id="IPR027417">
    <property type="entry name" value="P-loop_NTPase"/>
</dbReference>
<evidence type="ECO:0000256" key="10">
    <source>
        <dbReference type="SAM" id="MobiDB-lite"/>
    </source>
</evidence>
<sequence>MSKKRVYELARELGIDNKELISRLEKLGITVKSHSGTLEDNEVDRVTKEFHARGSKEMVEERIKTTVIRRRAVPVSQEEEIAEMPPVETEKELQVEAPEKPAPPEEAKPVEVVEAKPVLHEKEPAPAVKKPLPTPVIPSKEPVAPSVPEISKEEKVEIPEKIKEEAKREPIVPEPEKAPVAPKVVPAGEKAPVRVEAAGTVAREAGKIQPGRREVRPPLSRPPSGGGAPARQAPQREAVKKPEIGGIPRPAAPPGREAPKVEGEKAKKKIKTPDEVPVREQPPAKKKITLRKAPEKKDFRKVLEEETVERGAKPGRWKEEKKAAPVKMKKTEITVPKAIKRRIRVGEAITVGDLAKKMGVKANEVINKLMRMGLMATINQSIDFDAATLIATEFDYQVEQAGMEYDESMFKVESVVENLKPRAPVVTIMGHVDHGKTSLLDAIRKTRVTEGEAGGITQAIGAYHVNLKGREIVFLDTPGHEAFTAMRARGAQVTDIVVLVVAADDGVMDQTKEAINHSKVAGVPIIVAINKIDKPEADPGRIRQALTEYGLVPEEWGGETIFSEVSAKQKIGIEELLELILLQADILELKADPDRPARGVVIEARLDRGRGPVATVLIQEGTLHEGDAFVSKTEYGRVRALNDDQGRRIKEAGPATPVEVIGFSRVPQASAEFNAVEDEKKARSIGEYWMRKERERELSATSKITLEQLYEKMKEGVKELNVILRADVQGSLEALADALTKLSTEDIKLKVIHGSTGAITETDVMLASASNAIILGFNVRPDARVVELAETEGVDIKLYDIIYNVIADVRAAMEGLLEPEYKEVVLGRAEVRDLFRVPKVGTVAGSFVLDGKVIRKANVKLVRDGVTVFDGKIASLRRFKDDVKEVLAGFECGIGIDGFNDLRVGDQIEAYVSEKVERKL</sequence>
<dbReference type="HAMAP" id="MF_00100_B">
    <property type="entry name" value="IF_2_B"/>
    <property type="match status" value="1"/>
</dbReference>
<dbReference type="NCBIfam" id="TIGR00231">
    <property type="entry name" value="small_GTP"/>
    <property type="match status" value="1"/>
</dbReference>
<feature type="compositionally biased region" description="Basic and acidic residues" evidence="10">
    <location>
        <begin position="88"/>
        <end position="124"/>
    </location>
</feature>
<dbReference type="InterPro" id="IPR000795">
    <property type="entry name" value="T_Tr_GTP-bd_dom"/>
</dbReference>
<dbReference type="PANTHER" id="PTHR43381:SF5">
    <property type="entry name" value="TR-TYPE G DOMAIN-CONTAINING PROTEIN"/>
    <property type="match status" value="1"/>
</dbReference>
<evidence type="ECO:0000313" key="12">
    <source>
        <dbReference type="EMBL" id="SEL95683.1"/>
    </source>
</evidence>
<dbReference type="Pfam" id="PF22042">
    <property type="entry name" value="EF-G_D2"/>
    <property type="match status" value="1"/>
</dbReference>
<evidence type="ECO:0000256" key="7">
    <source>
        <dbReference type="ARBA" id="ARBA00025162"/>
    </source>
</evidence>
<dbReference type="SUPFAM" id="SSF52540">
    <property type="entry name" value="P-loop containing nucleoside triphosphate hydrolases"/>
    <property type="match status" value="1"/>
</dbReference>
<feature type="region of interest" description="G-domain" evidence="8">
    <location>
        <begin position="424"/>
        <end position="572"/>
    </location>
</feature>
<dbReference type="Pfam" id="PF04760">
    <property type="entry name" value="IF2_N"/>
    <property type="match status" value="2"/>
</dbReference>
<evidence type="ECO:0000256" key="9">
    <source>
        <dbReference type="RuleBase" id="RU000644"/>
    </source>
</evidence>
<dbReference type="GO" id="GO:0005829">
    <property type="term" value="C:cytosol"/>
    <property type="evidence" value="ECO:0007669"/>
    <property type="project" value="TreeGrafter"/>
</dbReference>
<comment type="similarity">
    <text evidence="1 8 9">Belongs to the TRAFAC class translation factor GTPase superfamily. Classic translation factor GTPase family. IF-2 subfamily.</text>
</comment>
<dbReference type="SUPFAM" id="SSF50447">
    <property type="entry name" value="Translation proteins"/>
    <property type="match status" value="2"/>
</dbReference>
<dbReference type="CDD" id="cd03692">
    <property type="entry name" value="mtIF2_IVc"/>
    <property type="match status" value="1"/>
</dbReference>
<dbReference type="AlphaFoldDB" id="A0A1H7UF80"/>
<dbReference type="FunFam" id="3.40.50.300:FF:000019">
    <property type="entry name" value="Translation initiation factor IF-2"/>
    <property type="match status" value="1"/>
</dbReference>
<dbReference type="PANTHER" id="PTHR43381">
    <property type="entry name" value="TRANSLATION INITIATION FACTOR IF-2-RELATED"/>
    <property type="match status" value="1"/>
</dbReference>
<gene>
    <name evidence="8" type="primary">infB</name>
    <name evidence="12" type="ORF">SAMN04489760_101155</name>
</gene>
<accession>A0A1H7UF80</accession>
<evidence type="ECO:0000259" key="11">
    <source>
        <dbReference type="PROSITE" id="PS51722"/>
    </source>
</evidence>
<feature type="binding site" evidence="8">
    <location>
        <begin position="530"/>
        <end position="533"/>
    </location>
    <ligand>
        <name>GTP</name>
        <dbReference type="ChEBI" id="CHEBI:37565"/>
    </ligand>
</feature>
<feature type="binding site" evidence="8">
    <location>
        <begin position="430"/>
        <end position="437"/>
    </location>
    <ligand>
        <name>GTP</name>
        <dbReference type="ChEBI" id="CHEBI:37565"/>
    </ligand>
</feature>
<evidence type="ECO:0000256" key="5">
    <source>
        <dbReference type="ARBA" id="ARBA00022917"/>
    </source>
</evidence>
<evidence type="ECO:0000313" key="13">
    <source>
        <dbReference type="Proteomes" id="UP000198744"/>
    </source>
</evidence>
<dbReference type="InterPro" id="IPR053905">
    <property type="entry name" value="EF-G-like_DII"/>
</dbReference>
<reference evidence="12 13" key="1">
    <citation type="submission" date="2016-10" db="EMBL/GenBank/DDBJ databases">
        <authorList>
            <person name="de Groot N.N."/>
        </authorList>
    </citation>
    <scope>NUCLEOTIDE SEQUENCE [LARGE SCALE GENOMIC DNA]</scope>
    <source>
        <strain evidence="12 13">DSM 8423</strain>
    </source>
</reference>
<evidence type="ECO:0000256" key="1">
    <source>
        <dbReference type="ARBA" id="ARBA00007733"/>
    </source>
</evidence>
<feature type="domain" description="Tr-type G" evidence="11">
    <location>
        <begin position="421"/>
        <end position="588"/>
    </location>
</feature>
<dbReference type="Gene3D" id="3.40.50.10050">
    <property type="entry name" value="Translation initiation factor IF- 2, domain 3"/>
    <property type="match status" value="1"/>
</dbReference>
<evidence type="ECO:0000256" key="2">
    <source>
        <dbReference type="ARBA" id="ARBA00020675"/>
    </source>
</evidence>
<dbReference type="InterPro" id="IPR006847">
    <property type="entry name" value="IF2_N"/>
</dbReference>
<feature type="compositionally biased region" description="Basic and acidic residues" evidence="10">
    <location>
        <begin position="257"/>
        <end position="278"/>
    </location>
</feature>
<dbReference type="InterPro" id="IPR044145">
    <property type="entry name" value="IF2_II"/>
</dbReference>
<dbReference type="EMBL" id="FOBS01000001">
    <property type="protein sequence ID" value="SEL95683.1"/>
    <property type="molecule type" value="Genomic_DNA"/>
</dbReference>
<dbReference type="SUPFAM" id="SSF52156">
    <property type="entry name" value="Initiation factor IF2/eIF5b, domain 3"/>
    <property type="match status" value="1"/>
</dbReference>
<evidence type="ECO:0000256" key="6">
    <source>
        <dbReference type="ARBA" id="ARBA00023134"/>
    </source>
</evidence>
<dbReference type="PROSITE" id="PS51722">
    <property type="entry name" value="G_TR_2"/>
    <property type="match status" value="1"/>
</dbReference>
<comment type="subcellular location">
    <subcellularLocation>
        <location evidence="8">Cytoplasm</location>
    </subcellularLocation>
</comment>
<keyword evidence="5 8" id="KW-0648">Protein biosynthesis</keyword>
<name>A0A1H7UF80_9BACT</name>
<dbReference type="Pfam" id="PF00009">
    <property type="entry name" value="GTP_EFTU"/>
    <property type="match status" value="1"/>
</dbReference>
<dbReference type="FunFam" id="2.40.30.10:FF:000008">
    <property type="entry name" value="Translation initiation factor IF-2"/>
    <property type="match status" value="1"/>
</dbReference>
<keyword evidence="4 8" id="KW-0547">Nucleotide-binding</keyword>
<keyword evidence="3 8" id="KW-0396">Initiation factor</keyword>
<protein>
    <recommendedName>
        <fullName evidence="2 8">Translation initiation factor IF-2</fullName>
    </recommendedName>
</protein>
<dbReference type="InterPro" id="IPR036925">
    <property type="entry name" value="TIF_IF2_dom3_sf"/>
</dbReference>
<dbReference type="OrthoDB" id="9811804at2"/>
<evidence type="ECO:0000256" key="4">
    <source>
        <dbReference type="ARBA" id="ARBA00022741"/>
    </source>
</evidence>